<dbReference type="Gene3D" id="3.40.50.150">
    <property type="entry name" value="Vaccinia Virus protein VP39"/>
    <property type="match status" value="1"/>
</dbReference>
<dbReference type="InterPro" id="IPR029063">
    <property type="entry name" value="SAM-dependent_MTases_sf"/>
</dbReference>
<dbReference type="SUPFAM" id="SSF53335">
    <property type="entry name" value="S-adenosyl-L-methionine-dependent methyltransferases"/>
    <property type="match status" value="1"/>
</dbReference>
<dbReference type="CDD" id="cd11715">
    <property type="entry name" value="THUMP_AdoMetMT"/>
    <property type="match status" value="1"/>
</dbReference>
<dbReference type="Gene3D" id="3.30.2130.30">
    <property type="match status" value="1"/>
</dbReference>
<organism evidence="5 6">
    <name type="scientific">Roseivirga thermotolerans</name>
    <dbReference type="NCBI Taxonomy" id="1758176"/>
    <lineage>
        <taxon>Bacteria</taxon>
        <taxon>Pseudomonadati</taxon>
        <taxon>Bacteroidota</taxon>
        <taxon>Cytophagia</taxon>
        <taxon>Cytophagales</taxon>
        <taxon>Roseivirgaceae</taxon>
        <taxon>Roseivirga</taxon>
    </lineage>
</organism>
<dbReference type="GO" id="GO:0032259">
    <property type="term" value="P:methylation"/>
    <property type="evidence" value="ECO:0007669"/>
    <property type="project" value="UniProtKB-KW"/>
</dbReference>
<dbReference type="GO" id="GO:0008168">
    <property type="term" value="F:methyltransferase activity"/>
    <property type="evidence" value="ECO:0007669"/>
    <property type="project" value="UniProtKB-KW"/>
</dbReference>
<feature type="domain" description="THUMP" evidence="4">
    <location>
        <begin position="51"/>
        <end position="162"/>
    </location>
</feature>
<protein>
    <submittedName>
        <fullName evidence="5">RNA methyltransferase</fullName>
    </submittedName>
</protein>
<reference evidence="6" key="1">
    <citation type="journal article" date="2019" name="Int. J. Syst. Evol. Microbiol.">
        <title>The Global Catalogue of Microorganisms (GCM) 10K type strain sequencing project: providing services to taxonomists for standard genome sequencing and annotation.</title>
        <authorList>
            <consortium name="The Broad Institute Genomics Platform"/>
            <consortium name="The Broad Institute Genome Sequencing Center for Infectious Disease"/>
            <person name="Wu L."/>
            <person name="Ma J."/>
        </authorList>
    </citation>
    <scope>NUCLEOTIDE SEQUENCE [LARGE SCALE GENOMIC DNA]</scope>
    <source>
        <strain evidence="6">CGMCC 1.15111</strain>
    </source>
</reference>
<dbReference type="PROSITE" id="PS51165">
    <property type="entry name" value="THUMP"/>
    <property type="match status" value="1"/>
</dbReference>
<dbReference type="PANTHER" id="PTHR47313">
    <property type="entry name" value="RIBOSOMAL RNA LARGE SUBUNIT METHYLTRANSFERASE K/L"/>
    <property type="match status" value="1"/>
</dbReference>
<dbReference type="Pfam" id="PF22020">
    <property type="entry name" value="RlmL_1st"/>
    <property type="match status" value="1"/>
</dbReference>
<dbReference type="Pfam" id="PF02926">
    <property type="entry name" value="THUMP"/>
    <property type="match status" value="1"/>
</dbReference>
<dbReference type="EMBL" id="BNAG01000002">
    <property type="protein sequence ID" value="GHE59447.1"/>
    <property type="molecule type" value="Genomic_DNA"/>
</dbReference>
<dbReference type="PANTHER" id="PTHR47313:SF1">
    <property type="entry name" value="RIBOSOMAL RNA LARGE SUBUNIT METHYLTRANSFERASE K_L"/>
    <property type="match status" value="1"/>
</dbReference>
<dbReference type="SMART" id="SM00981">
    <property type="entry name" value="THUMP"/>
    <property type="match status" value="1"/>
</dbReference>
<sequence>MSSAVFPYKSAIVVTCFPEQSPWLASEIEALGFEVVSTNISEVETVGYMDDCLRLNMWLRTGSRVLYQIQRFPAKNANDLYSRVRAIPWEKYLHADGYFSITSYVKNDTIRDDRFANVRVKDAIVDRMVEKTGKRPDSGPNKDRTVIHIYWKEDKVRIYFDTSGETIAKHGYRKLPFKAPMIESLAASTIRASEWDAQTPFVNPMCGSGTLAIEAALFAINKAPGLERENFGFMHIKGYDEESWQGYQRLAKLQMKAPAPGLKIVASDMNRDAIKAARANAKTAGVEELIDFQLCDFRETQMPEEPGVIMINPEYGERLGEEEKLLEVYRQIGDFFKQKCQGYTGFIFTGNMNLAKSIGLRTSARIPFYNAKIECRLLKYELYKGSKKQKD</sequence>
<dbReference type="Proteomes" id="UP000658258">
    <property type="component" value="Unassembled WGS sequence"/>
</dbReference>
<comment type="caution">
    <text evidence="5">The sequence shown here is derived from an EMBL/GenBank/DDBJ whole genome shotgun (WGS) entry which is preliminary data.</text>
</comment>
<dbReference type="InterPro" id="IPR054170">
    <property type="entry name" value="RlmL_1st"/>
</dbReference>
<name>A0ABQ3I6Y1_9BACT</name>
<evidence type="ECO:0000313" key="5">
    <source>
        <dbReference type="EMBL" id="GHE59447.1"/>
    </source>
</evidence>
<keyword evidence="1 5" id="KW-0489">Methyltransferase</keyword>
<dbReference type="InterPro" id="IPR004114">
    <property type="entry name" value="THUMP_dom"/>
</dbReference>
<keyword evidence="6" id="KW-1185">Reference proteome</keyword>
<evidence type="ECO:0000259" key="4">
    <source>
        <dbReference type="PROSITE" id="PS51165"/>
    </source>
</evidence>
<evidence type="ECO:0000256" key="3">
    <source>
        <dbReference type="PROSITE-ProRule" id="PRU00529"/>
    </source>
</evidence>
<evidence type="ECO:0000256" key="2">
    <source>
        <dbReference type="ARBA" id="ARBA00022679"/>
    </source>
</evidence>
<proteinExistence type="predicted"/>
<accession>A0ABQ3I6Y1</accession>
<evidence type="ECO:0000313" key="6">
    <source>
        <dbReference type="Proteomes" id="UP000658258"/>
    </source>
</evidence>
<gene>
    <name evidence="5" type="primary">rlmL</name>
    <name evidence="5" type="ORF">GCM10011340_12670</name>
</gene>
<dbReference type="Pfam" id="PF01170">
    <property type="entry name" value="UPF0020"/>
    <property type="match status" value="1"/>
</dbReference>
<dbReference type="InterPro" id="IPR000241">
    <property type="entry name" value="RlmKL-like_Mtase"/>
</dbReference>
<keyword evidence="3" id="KW-0694">RNA-binding</keyword>
<keyword evidence="2" id="KW-0808">Transferase</keyword>
<evidence type="ECO:0000256" key="1">
    <source>
        <dbReference type="ARBA" id="ARBA00022603"/>
    </source>
</evidence>
<dbReference type="RefSeq" id="WP_189629390.1">
    <property type="nucleotide sequence ID" value="NZ_BNAG01000002.1"/>
</dbReference>